<dbReference type="RefSeq" id="WP_154175179.1">
    <property type="nucleotide sequence ID" value="NZ_WJXZ01000006.1"/>
</dbReference>
<dbReference type="AlphaFoldDB" id="A0A7K0EJ00"/>
<feature type="domain" description="Tape measure protein N-terminal" evidence="2">
    <location>
        <begin position="107"/>
        <end position="248"/>
    </location>
</feature>
<protein>
    <submittedName>
        <fullName evidence="3">Tape measure protein</fullName>
    </submittedName>
</protein>
<feature type="transmembrane region" description="Helical" evidence="1">
    <location>
        <begin position="316"/>
        <end position="340"/>
    </location>
</feature>
<gene>
    <name evidence="3" type="ORF">GJJ30_10855</name>
</gene>
<keyword evidence="1" id="KW-0812">Transmembrane</keyword>
<keyword evidence="4" id="KW-1185">Reference proteome</keyword>
<organism evidence="3 4">
    <name type="scientific">Larkinella terrae</name>
    <dbReference type="NCBI Taxonomy" id="2025311"/>
    <lineage>
        <taxon>Bacteria</taxon>
        <taxon>Pseudomonadati</taxon>
        <taxon>Bacteroidota</taxon>
        <taxon>Cytophagia</taxon>
        <taxon>Cytophagales</taxon>
        <taxon>Spirosomataceae</taxon>
        <taxon>Larkinella</taxon>
    </lineage>
</organism>
<dbReference type="OrthoDB" id="887349at2"/>
<proteinExistence type="predicted"/>
<comment type="caution">
    <text evidence="3">The sequence shown here is derived from an EMBL/GenBank/DDBJ whole genome shotgun (WGS) entry which is preliminary data.</text>
</comment>
<dbReference type="InterPro" id="IPR013491">
    <property type="entry name" value="Tape_meas_N"/>
</dbReference>
<accession>A0A7K0EJ00</accession>
<evidence type="ECO:0000313" key="3">
    <source>
        <dbReference type="EMBL" id="MRS61787.1"/>
    </source>
</evidence>
<evidence type="ECO:0000256" key="1">
    <source>
        <dbReference type="SAM" id="Phobius"/>
    </source>
</evidence>
<dbReference type="EMBL" id="WJXZ01000006">
    <property type="protein sequence ID" value="MRS61787.1"/>
    <property type="molecule type" value="Genomic_DNA"/>
</dbReference>
<dbReference type="NCBIfam" id="TIGR02675">
    <property type="entry name" value="tape_meas_nterm"/>
    <property type="match status" value="1"/>
</dbReference>
<evidence type="ECO:0000259" key="2">
    <source>
        <dbReference type="Pfam" id="PF20155"/>
    </source>
</evidence>
<keyword evidence="1" id="KW-1133">Transmembrane helix</keyword>
<dbReference type="Pfam" id="PF20155">
    <property type="entry name" value="TMP_3"/>
    <property type="match status" value="1"/>
</dbReference>
<sequence length="1002" mass="104933">MEKLHVEITGDASGLVKSTDRARDALGRFVASSDRAAAATNRNRDALGRFVAGAKGSTGGIAGITRSFEGLGDTLASFGSRLTVGFTIPFSLLSGAAFKAYGDIDALRLGLENIEGSTAGAAARFGELREVAKLPGLGLSEAIKGDTRLRALGFSAIESKNALLQFGNALALTGGGKTELDNVLTQLTQMASKSSVLTEDLKPIINAGPAIAAAVKKIFGTVNAEEISDKLKAAGKGPKDFVNELVAELSKLERIKSGPKNAIENFGDNVKIASYEFMKAADSSLGLTSKLEGLGNMIGSVATGFSTLPGFVQGSIFVVTGLAASFGPLILAVGSFIQLMPTLQAGLRAIQGGMAALTSPMGLLTLGAAAAAVALGTLIYSVWKYNEALDASVDKSRLQASVNAQVEQSIGSERARLESLLKVARDENLTKDARAKAIKEINDISPRYLGNLNLETIGTQNATKAINEYVRAMTLRARQTALFNTIQEKQAQLAAEKAKTPEATAIDVIGTFVMGNVNEGGLMDQANEKATYRQVTAINTLINEIDVLTKEAETATAQLAKMGEGGTSGAGGGFMGSMTNALEDARVKLKKLGDEIALDKFNKVATPAAKLAEYTELKKKIEEADAALKSPKKGTAKTISDYWEDELKLVEQKIADFKARNVGVQVLPGFLTARKDEVLNRLGKLEKTDLPSSTEIGPVKSAAQRYWEAISKGWMTEGQRAFEAKRNDFNKILSSLWEASDRAGAQGQDQKRAAGRYNNINAAIDRFGSMADLKRSVNQLVEGGSIGQGVVDGLGLDQVDEAVNKGQISLANLRGFSDSFQAVLRAFSDGVRELSIDVGASIIESLGRAIGGGKNVMQGLLQSVASMLAQFLVQTGKLLIKAASFLLLGGTTNPILFAAGLKQAGIGAAMIAGAGVVTALAAKVPAMGNSGLAYGPTLTMIGDNPNARFDPEMVAPASDITSMIRAAASGGGNGGGRVEFEIRGSSLIGVLREANAAQYNNR</sequence>
<dbReference type="Proteomes" id="UP000441754">
    <property type="component" value="Unassembled WGS sequence"/>
</dbReference>
<reference evidence="3 4" key="1">
    <citation type="journal article" date="2018" name="Antonie Van Leeuwenhoek">
        <title>Larkinella terrae sp. nov., isolated from soil on Jeju Island, South Korea.</title>
        <authorList>
            <person name="Ten L.N."/>
            <person name="Jeon J."/>
            <person name="Park S.J."/>
            <person name="Park S."/>
            <person name="Lee S.Y."/>
            <person name="Kim M.K."/>
            <person name="Jung H.Y."/>
        </authorList>
    </citation>
    <scope>NUCLEOTIDE SEQUENCE [LARGE SCALE GENOMIC DNA]</scope>
    <source>
        <strain evidence="3 4">KCTC 52001</strain>
    </source>
</reference>
<evidence type="ECO:0000313" key="4">
    <source>
        <dbReference type="Proteomes" id="UP000441754"/>
    </source>
</evidence>
<feature type="transmembrane region" description="Helical" evidence="1">
    <location>
        <begin position="361"/>
        <end position="383"/>
    </location>
</feature>
<name>A0A7K0EJ00_9BACT</name>
<keyword evidence="1" id="KW-0472">Membrane</keyword>